<dbReference type="AlphaFoldDB" id="A0A9P4U3G9"/>
<dbReference type="GO" id="GO:0004660">
    <property type="term" value="F:protein farnesyltransferase activity"/>
    <property type="evidence" value="ECO:0007669"/>
    <property type="project" value="UniProtKB-EC"/>
</dbReference>
<accession>A0A9P4U3G9</accession>
<evidence type="ECO:0000256" key="3">
    <source>
        <dbReference type="ARBA" id="ARBA00012700"/>
    </source>
</evidence>
<dbReference type="Pfam" id="PF01239">
    <property type="entry name" value="PPTA"/>
    <property type="match status" value="5"/>
</dbReference>
<evidence type="ECO:0000313" key="15">
    <source>
        <dbReference type="Proteomes" id="UP000800235"/>
    </source>
</evidence>
<dbReference type="EC" id="2.5.1.59" evidence="3"/>
<comment type="caution">
    <text evidence="14">The sequence shown here is derived from an EMBL/GenBank/DDBJ whole genome shotgun (WGS) entry which is preliminary data.</text>
</comment>
<keyword evidence="6" id="KW-0808">Transferase</keyword>
<name>A0A9P4U3G9_9PEZI</name>
<evidence type="ECO:0000256" key="4">
    <source>
        <dbReference type="ARBA" id="ARBA00012702"/>
    </source>
</evidence>
<evidence type="ECO:0000256" key="5">
    <source>
        <dbReference type="ARBA" id="ARBA00022602"/>
    </source>
</evidence>
<dbReference type="EMBL" id="MU007014">
    <property type="protein sequence ID" value="KAF2435008.1"/>
    <property type="molecule type" value="Genomic_DNA"/>
</dbReference>
<protein>
    <recommendedName>
        <fullName evidence="9">Protein farnesyltransferase/geranylgeranyltransferase type-1 subunit alpha</fullName>
        <ecNumber evidence="4">2.5.1.58</ecNumber>
        <ecNumber evidence="3">2.5.1.59</ecNumber>
    </recommendedName>
    <alternativeName>
        <fullName evidence="12">CAAX farnesyltransferase subunit alpha</fullName>
    </alternativeName>
    <alternativeName>
        <fullName evidence="11">FTase-alpha</fullName>
    </alternativeName>
    <alternativeName>
        <fullName evidence="10">Ras proteins prenyltransferase subunit alpha</fullName>
    </alternativeName>
    <alternativeName>
        <fullName evidence="13">Type I protein geranyl-geranyltransferase subunit alpha</fullName>
    </alternativeName>
</protein>
<organism evidence="14 15">
    <name type="scientific">Tothia fuscella</name>
    <dbReference type="NCBI Taxonomy" id="1048955"/>
    <lineage>
        <taxon>Eukaryota</taxon>
        <taxon>Fungi</taxon>
        <taxon>Dikarya</taxon>
        <taxon>Ascomycota</taxon>
        <taxon>Pezizomycotina</taxon>
        <taxon>Dothideomycetes</taxon>
        <taxon>Pleosporomycetidae</taxon>
        <taxon>Venturiales</taxon>
        <taxon>Cylindrosympodiaceae</taxon>
        <taxon>Tothia</taxon>
    </lineage>
</organism>
<evidence type="ECO:0000256" key="8">
    <source>
        <dbReference type="ARBA" id="ARBA00022842"/>
    </source>
</evidence>
<evidence type="ECO:0000313" key="14">
    <source>
        <dbReference type="EMBL" id="KAF2435008.1"/>
    </source>
</evidence>
<evidence type="ECO:0000256" key="1">
    <source>
        <dbReference type="ARBA" id="ARBA00001946"/>
    </source>
</evidence>
<dbReference type="PANTHER" id="PTHR11129:SF1">
    <property type="entry name" value="PROTEIN FARNESYLTRANSFERASE_GERANYLGERANYLTRANSFERASE TYPE-1 SUBUNIT ALPHA"/>
    <property type="match status" value="1"/>
</dbReference>
<keyword evidence="5" id="KW-0637">Prenyltransferase</keyword>
<evidence type="ECO:0000256" key="6">
    <source>
        <dbReference type="ARBA" id="ARBA00022679"/>
    </source>
</evidence>
<comment type="cofactor">
    <cofactor evidence="1">
        <name>Mg(2+)</name>
        <dbReference type="ChEBI" id="CHEBI:18420"/>
    </cofactor>
</comment>
<proteinExistence type="inferred from homology"/>
<keyword evidence="8" id="KW-0460">Magnesium</keyword>
<keyword evidence="15" id="KW-1185">Reference proteome</keyword>
<dbReference type="SUPFAM" id="SSF48439">
    <property type="entry name" value="Protein prenylyltransferase"/>
    <property type="match status" value="1"/>
</dbReference>
<evidence type="ECO:0000256" key="9">
    <source>
        <dbReference type="ARBA" id="ARBA00040965"/>
    </source>
</evidence>
<dbReference type="EC" id="2.5.1.58" evidence="4"/>
<dbReference type="GO" id="GO:0004662">
    <property type="term" value="F:CAAX-protein geranylgeranyltransferase activity"/>
    <property type="evidence" value="ECO:0007669"/>
    <property type="project" value="UniProtKB-EC"/>
</dbReference>
<comment type="similarity">
    <text evidence="2">Belongs to the protein prenyltransferase subunit alpha family.</text>
</comment>
<evidence type="ECO:0000256" key="10">
    <source>
        <dbReference type="ARBA" id="ARBA00041392"/>
    </source>
</evidence>
<keyword evidence="7" id="KW-0677">Repeat</keyword>
<reference evidence="14" key="1">
    <citation type="journal article" date="2020" name="Stud. Mycol.">
        <title>101 Dothideomycetes genomes: a test case for predicting lifestyles and emergence of pathogens.</title>
        <authorList>
            <person name="Haridas S."/>
            <person name="Albert R."/>
            <person name="Binder M."/>
            <person name="Bloem J."/>
            <person name="Labutti K."/>
            <person name="Salamov A."/>
            <person name="Andreopoulos B."/>
            <person name="Baker S."/>
            <person name="Barry K."/>
            <person name="Bills G."/>
            <person name="Bluhm B."/>
            <person name="Cannon C."/>
            <person name="Castanera R."/>
            <person name="Culley D."/>
            <person name="Daum C."/>
            <person name="Ezra D."/>
            <person name="Gonzalez J."/>
            <person name="Henrissat B."/>
            <person name="Kuo A."/>
            <person name="Liang C."/>
            <person name="Lipzen A."/>
            <person name="Lutzoni F."/>
            <person name="Magnuson J."/>
            <person name="Mondo S."/>
            <person name="Nolan M."/>
            <person name="Ohm R."/>
            <person name="Pangilinan J."/>
            <person name="Park H.-J."/>
            <person name="Ramirez L."/>
            <person name="Alfaro M."/>
            <person name="Sun H."/>
            <person name="Tritt A."/>
            <person name="Yoshinaga Y."/>
            <person name="Zwiers L.-H."/>
            <person name="Turgeon B."/>
            <person name="Goodwin S."/>
            <person name="Spatafora J."/>
            <person name="Crous P."/>
            <person name="Grigoriev I."/>
        </authorList>
    </citation>
    <scope>NUCLEOTIDE SEQUENCE</scope>
    <source>
        <strain evidence="14">CBS 130266</strain>
    </source>
</reference>
<dbReference type="Gene3D" id="1.25.40.120">
    <property type="entry name" value="Protein prenylyltransferase"/>
    <property type="match status" value="1"/>
</dbReference>
<dbReference type="Proteomes" id="UP000800235">
    <property type="component" value="Unassembled WGS sequence"/>
</dbReference>
<evidence type="ECO:0000256" key="7">
    <source>
        <dbReference type="ARBA" id="ARBA00022737"/>
    </source>
</evidence>
<evidence type="ECO:0000256" key="2">
    <source>
        <dbReference type="ARBA" id="ARBA00006734"/>
    </source>
</evidence>
<evidence type="ECO:0000256" key="13">
    <source>
        <dbReference type="ARBA" id="ARBA00043219"/>
    </source>
</evidence>
<dbReference type="PANTHER" id="PTHR11129">
    <property type="entry name" value="PROTEIN FARNESYLTRANSFERASE ALPHA SUBUNIT/RAB GERANYLGERANYL TRANSFERASE ALPHA SUBUNIT"/>
    <property type="match status" value="1"/>
</dbReference>
<gene>
    <name evidence="14" type="ORF">EJ08DRAFT_645938</name>
</gene>
<evidence type="ECO:0000256" key="11">
    <source>
        <dbReference type="ARBA" id="ARBA00042436"/>
    </source>
</evidence>
<evidence type="ECO:0000256" key="12">
    <source>
        <dbReference type="ARBA" id="ARBA00043086"/>
    </source>
</evidence>
<dbReference type="GO" id="GO:0005953">
    <property type="term" value="C:CAAX-protein geranylgeranyltransferase complex"/>
    <property type="evidence" value="ECO:0007669"/>
    <property type="project" value="TreeGrafter"/>
</dbReference>
<dbReference type="OrthoDB" id="272289at2759"/>
<dbReference type="PROSITE" id="PS51147">
    <property type="entry name" value="PFTA"/>
    <property type="match status" value="4"/>
</dbReference>
<dbReference type="InterPro" id="IPR002088">
    <property type="entry name" value="Prenyl_trans_a"/>
</dbReference>
<sequence length="320" mass="36873">MLEKMAKYSNAEEWADIVPIPQDDGPGQPLAAIAYSDDYVEAMSYLRAVMANNEMSERALHLTEDIIRMNPAHYTVWLYRSRILFATSSSLPAEITWLNTIALKYQKNYQIWHHRHTIVDALNSCTGEQDFLSQMFELDMKNYHVWSYRQWLVKRFDLWEGKGELEAVESILERDVRNNSAWNHRWYLVFGRGESCFEDKERVRREVDYAKEAIHLAPQNQSPWNYIRGLIRQTKGPAALSLASFKQFASEFASLDDPDNVTSSHALDLLAEILAEREGDAADAAKALDLLAKKYDPIRENYWKYRKSLLVGQGGVKAAA</sequence>
<dbReference type="GO" id="GO:0005965">
    <property type="term" value="C:protein farnesyltransferase complex"/>
    <property type="evidence" value="ECO:0007669"/>
    <property type="project" value="TreeGrafter"/>
</dbReference>